<dbReference type="InterPro" id="IPR045871">
    <property type="entry name" value="AHP1-5/YPD1"/>
</dbReference>
<keyword evidence="4 7" id="KW-0902">Two-component regulatory system</keyword>
<keyword evidence="5" id="KW-0539">Nucleus</keyword>
<keyword evidence="6" id="KW-0597">Phosphoprotein</keyword>
<gene>
    <name evidence="9" type="ORF">KK1_035613</name>
</gene>
<dbReference type="SUPFAM" id="SSF47226">
    <property type="entry name" value="Histidine-containing phosphotransfer domain, HPT domain"/>
    <property type="match status" value="1"/>
</dbReference>
<dbReference type="GO" id="GO:0005829">
    <property type="term" value="C:cytosol"/>
    <property type="evidence" value="ECO:0007669"/>
    <property type="project" value="UniProtKB-SubCell"/>
</dbReference>
<dbReference type="OMA" id="CFRTFQQ"/>
<organism evidence="9 10">
    <name type="scientific">Cajanus cajan</name>
    <name type="common">Pigeon pea</name>
    <name type="synonym">Cajanus indicus</name>
    <dbReference type="NCBI Taxonomy" id="3821"/>
    <lineage>
        <taxon>Eukaryota</taxon>
        <taxon>Viridiplantae</taxon>
        <taxon>Streptophyta</taxon>
        <taxon>Embryophyta</taxon>
        <taxon>Tracheophyta</taxon>
        <taxon>Spermatophyta</taxon>
        <taxon>Magnoliopsida</taxon>
        <taxon>eudicotyledons</taxon>
        <taxon>Gunneridae</taxon>
        <taxon>Pentapetalae</taxon>
        <taxon>rosids</taxon>
        <taxon>fabids</taxon>
        <taxon>Fabales</taxon>
        <taxon>Fabaceae</taxon>
        <taxon>Papilionoideae</taxon>
        <taxon>50 kb inversion clade</taxon>
        <taxon>NPAAA clade</taxon>
        <taxon>indigoferoid/millettioid clade</taxon>
        <taxon>Phaseoleae</taxon>
        <taxon>Cajanus</taxon>
    </lineage>
</organism>
<dbReference type="AlphaFoldDB" id="A0A151RK66"/>
<keyword evidence="2 7" id="KW-0932">Cytokinin signaling pathway</keyword>
<dbReference type="PANTHER" id="PTHR28242:SF43">
    <property type="entry name" value="HISTIDINE-CONTAINING PHOSPHOTRANSFER PROTEIN 4"/>
    <property type="match status" value="1"/>
</dbReference>
<reference evidence="9" key="1">
    <citation type="journal article" date="2012" name="Nat. Biotechnol.">
        <title>Draft genome sequence of pigeonpea (Cajanus cajan), an orphan legume crop of resource-poor farmers.</title>
        <authorList>
            <person name="Varshney R.K."/>
            <person name="Chen W."/>
            <person name="Li Y."/>
            <person name="Bharti A.K."/>
            <person name="Saxena R.K."/>
            <person name="Schlueter J.A."/>
            <person name="Donoghue M.T."/>
            <person name="Azam S."/>
            <person name="Fan G."/>
            <person name="Whaley A.M."/>
            <person name="Farmer A.D."/>
            <person name="Sheridan J."/>
            <person name="Iwata A."/>
            <person name="Tuteja R."/>
            <person name="Penmetsa R.V."/>
            <person name="Wu W."/>
            <person name="Upadhyaya H.D."/>
            <person name="Yang S.P."/>
            <person name="Shah T."/>
            <person name="Saxena K.B."/>
            <person name="Michael T."/>
            <person name="McCombie W.R."/>
            <person name="Yang B."/>
            <person name="Zhang G."/>
            <person name="Yang H."/>
            <person name="Wang J."/>
            <person name="Spillane C."/>
            <person name="Cook D.R."/>
            <person name="May G.D."/>
            <person name="Xu X."/>
            <person name="Jackson S.A."/>
        </authorList>
    </citation>
    <scope>NUCLEOTIDE SEQUENCE [LARGE SCALE GENOMIC DNA]</scope>
</reference>
<evidence type="ECO:0000256" key="6">
    <source>
        <dbReference type="PROSITE-ProRule" id="PRU00110"/>
    </source>
</evidence>
<keyword evidence="1" id="KW-0963">Cytoplasm</keyword>
<evidence type="ECO:0000256" key="1">
    <source>
        <dbReference type="ARBA" id="ARBA00022490"/>
    </source>
</evidence>
<dbReference type="GO" id="GO:0043424">
    <property type="term" value="F:protein histidine kinase binding"/>
    <property type="evidence" value="ECO:0007669"/>
    <property type="project" value="UniProtKB-UniRule"/>
</dbReference>
<dbReference type="PROSITE" id="PS50894">
    <property type="entry name" value="HPT"/>
    <property type="match status" value="1"/>
</dbReference>
<comment type="domain">
    <text evidence="7">Histidine-containing phosphotransfer domain (HPt) contains an active histidine that mediates the phosphotransfer.</text>
</comment>
<evidence type="ECO:0000313" key="10">
    <source>
        <dbReference type="Proteomes" id="UP000075243"/>
    </source>
</evidence>
<comment type="function">
    <text evidence="7">Functions as a two-component phosphorelay mediators between cytokinin sensor histidine kinases and response regulators (B-type ARRs). Plays an important role in propagating cytokinin signal transduction.</text>
</comment>
<dbReference type="Gene3D" id="1.20.120.160">
    <property type="entry name" value="HPT domain"/>
    <property type="match status" value="1"/>
</dbReference>
<evidence type="ECO:0000256" key="4">
    <source>
        <dbReference type="ARBA" id="ARBA00023012"/>
    </source>
</evidence>
<keyword evidence="3" id="KW-0007">Acetylation</keyword>
<evidence type="ECO:0000256" key="7">
    <source>
        <dbReference type="RuleBase" id="RU369004"/>
    </source>
</evidence>
<comment type="subcellular location">
    <subcellularLocation>
        <location evidence="7">Cytoplasm</location>
        <location evidence="7">Cytosol</location>
    </subcellularLocation>
    <subcellularLocation>
        <location evidence="7">Nucleus</location>
    </subcellularLocation>
</comment>
<dbReference type="STRING" id="3821.A0A151RK66"/>
<dbReference type="InterPro" id="IPR008207">
    <property type="entry name" value="Sig_transdc_His_kin_Hpt_dom"/>
</dbReference>
<dbReference type="PANTHER" id="PTHR28242">
    <property type="entry name" value="PHOSPHORELAY INTERMEDIATE PROTEIN YPD1"/>
    <property type="match status" value="1"/>
</dbReference>
<evidence type="ECO:0000313" key="9">
    <source>
        <dbReference type="EMBL" id="KYP42950.1"/>
    </source>
</evidence>
<proteinExistence type="predicted"/>
<dbReference type="FunFam" id="1.20.120.160:FF:000001">
    <property type="entry name" value="Histidine-containing phosphotransfer protein 1"/>
    <property type="match status" value="1"/>
</dbReference>
<dbReference type="Gramene" id="C.cajan_36466.t">
    <property type="protein sequence ID" value="C.cajan_36466.t"/>
    <property type="gene ID" value="C.cajan_36466"/>
</dbReference>
<dbReference type="GO" id="GO:0009927">
    <property type="term" value="F:histidine phosphotransfer kinase activity"/>
    <property type="evidence" value="ECO:0007669"/>
    <property type="project" value="UniProtKB-UniRule"/>
</dbReference>
<evidence type="ECO:0000256" key="3">
    <source>
        <dbReference type="ARBA" id="ARBA00022990"/>
    </source>
</evidence>
<dbReference type="Proteomes" id="UP000075243">
    <property type="component" value="Unassembled WGS sequence"/>
</dbReference>
<evidence type="ECO:0000256" key="5">
    <source>
        <dbReference type="ARBA" id="ARBA00023242"/>
    </source>
</evidence>
<protein>
    <recommendedName>
        <fullName evidence="7">Histidine-containing phosphotransfer protein</fullName>
    </recommendedName>
</protein>
<evidence type="ECO:0000256" key="2">
    <source>
        <dbReference type="ARBA" id="ARBA00022864"/>
    </source>
</evidence>
<dbReference type="Pfam" id="PF01627">
    <property type="entry name" value="Hpt"/>
    <property type="match status" value="1"/>
</dbReference>
<keyword evidence="10" id="KW-1185">Reference proteome</keyword>
<feature type="domain" description="HPt" evidence="8">
    <location>
        <begin position="72"/>
        <end position="173"/>
    </location>
</feature>
<dbReference type="InterPro" id="IPR036641">
    <property type="entry name" value="HPT_dom_sf"/>
</dbReference>
<feature type="modified residue" description="Phosphohistidine" evidence="6">
    <location>
        <position position="113"/>
    </location>
</feature>
<name>A0A151RK66_CAJCA</name>
<dbReference type="GO" id="GO:0009736">
    <property type="term" value="P:cytokinin-activated signaling pathway"/>
    <property type="evidence" value="ECO:0007669"/>
    <property type="project" value="UniProtKB-KW"/>
</dbReference>
<dbReference type="EMBL" id="KQ483691">
    <property type="protein sequence ID" value="KYP42950.1"/>
    <property type="molecule type" value="Genomic_DNA"/>
</dbReference>
<evidence type="ECO:0000259" key="8">
    <source>
        <dbReference type="PROSITE" id="PS50894"/>
    </source>
</evidence>
<dbReference type="GO" id="GO:0005634">
    <property type="term" value="C:nucleus"/>
    <property type="evidence" value="ECO:0007669"/>
    <property type="project" value="UniProtKB-SubCell"/>
</dbReference>
<accession>A0A151RK66</accession>
<sequence>MRPFGKESKNKIAVRLWCSSGLYKGVGLAQSGQYHTMVEEQVDYRVLHVFIFSLGFLDEQFVQLEELQDDVNPNFVEEIVTLFYTDSVRLIYNIERALMSNPPNFTKLDDYMHQFKGSCSSIGAKKVKIECTKFSEYCAAENFEGCFRTFQQINLEYTTLKKKLETYFQVSHV</sequence>
<dbReference type="GO" id="GO:0000160">
    <property type="term" value="P:phosphorelay signal transduction system"/>
    <property type="evidence" value="ECO:0007669"/>
    <property type="project" value="UniProtKB-UniRule"/>
</dbReference>